<comment type="caution">
    <text evidence="2">The sequence shown here is derived from an EMBL/GenBank/DDBJ whole genome shotgun (WGS) entry which is preliminary data.</text>
</comment>
<protein>
    <submittedName>
        <fullName evidence="2">Uncharacterized protein</fullName>
    </submittedName>
</protein>
<proteinExistence type="predicted"/>
<gene>
    <name evidence="2" type="ORF">Tco_0843342</name>
</gene>
<keyword evidence="3" id="KW-1185">Reference proteome</keyword>
<sequence length="509" mass="58349">MIDLIQKYSLQHLLEITKKPTPTVEQESEKSPSDILKIKKEQAEKQKIPKYTIKSTNKAALEEYDLKSALYQSMHINKSFNKNPANHRLYHALIEALIEDENAMDKRVADTIKDHKRKYDDDEDGDDEGPPAGPNQGKKTKRRRTKESESIKKPSTTKETPKDKAPTKGSKTSKSASAKEPVEEPNAEVIMDDAGNHVVRDDDQPQAASEPKTYKTQNPEWFKQPPRPPIVDPEWNKRQVVLDQPEQLWSNQMVSDSQDPLTFNDLKATPIKFSKYVLNGLKIENLTQDILLGPALNLLKGTCSSSIELAYNFQECFNALTDKLDWNNPEGYRYPFNLSKPLPPYGPPGRHTIVVDYFFNNDLEYLKTFDPKVTYTSSITKKKVARYEIKGIDDMVPTLWSTINHAYDKDALMGIKHWEGDFVDLHLNDIEDMLLLAVQHKLFHLDGSDIVDFIVALRMFIRSLILKGRVEDLQLGVERYRKNLNITKSQKTFPGIEFKEPYTPSYDPP</sequence>
<evidence type="ECO:0000313" key="2">
    <source>
        <dbReference type="EMBL" id="GJT08880.1"/>
    </source>
</evidence>
<reference evidence="2" key="2">
    <citation type="submission" date="2022-01" db="EMBL/GenBank/DDBJ databases">
        <authorList>
            <person name="Yamashiro T."/>
            <person name="Shiraishi A."/>
            <person name="Satake H."/>
            <person name="Nakayama K."/>
        </authorList>
    </citation>
    <scope>NUCLEOTIDE SEQUENCE</scope>
</reference>
<feature type="region of interest" description="Disordered" evidence="1">
    <location>
        <begin position="116"/>
        <end position="229"/>
    </location>
</feature>
<name>A0ABQ5B1U0_9ASTR</name>
<feature type="compositionally biased region" description="Basic and acidic residues" evidence="1">
    <location>
        <begin position="194"/>
        <end position="203"/>
    </location>
</feature>
<evidence type="ECO:0000313" key="3">
    <source>
        <dbReference type="Proteomes" id="UP001151760"/>
    </source>
</evidence>
<organism evidence="2 3">
    <name type="scientific">Tanacetum coccineum</name>
    <dbReference type="NCBI Taxonomy" id="301880"/>
    <lineage>
        <taxon>Eukaryota</taxon>
        <taxon>Viridiplantae</taxon>
        <taxon>Streptophyta</taxon>
        <taxon>Embryophyta</taxon>
        <taxon>Tracheophyta</taxon>
        <taxon>Spermatophyta</taxon>
        <taxon>Magnoliopsida</taxon>
        <taxon>eudicotyledons</taxon>
        <taxon>Gunneridae</taxon>
        <taxon>Pentapetalae</taxon>
        <taxon>asterids</taxon>
        <taxon>campanulids</taxon>
        <taxon>Asterales</taxon>
        <taxon>Asteraceae</taxon>
        <taxon>Asteroideae</taxon>
        <taxon>Anthemideae</taxon>
        <taxon>Anthemidinae</taxon>
        <taxon>Tanacetum</taxon>
    </lineage>
</organism>
<dbReference type="Proteomes" id="UP001151760">
    <property type="component" value="Unassembled WGS sequence"/>
</dbReference>
<accession>A0ABQ5B1U0</accession>
<reference evidence="2" key="1">
    <citation type="journal article" date="2022" name="Int. J. Mol. Sci.">
        <title>Draft Genome of Tanacetum Coccineum: Genomic Comparison of Closely Related Tanacetum-Family Plants.</title>
        <authorList>
            <person name="Yamashiro T."/>
            <person name="Shiraishi A."/>
            <person name="Nakayama K."/>
            <person name="Satake H."/>
        </authorList>
    </citation>
    <scope>NUCLEOTIDE SEQUENCE</scope>
</reference>
<evidence type="ECO:0000256" key="1">
    <source>
        <dbReference type="SAM" id="MobiDB-lite"/>
    </source>
</evidence>
<dbReference type="EMBL" id="BQNB010012865">
    <property type="protein sequence ID" value="GJT08880.1"/>
    <property type="molecule type" value="Genomic_DNA"/>
</dbReference>
<feature type="compositionally biased region" description="Low complexity" evidence="1">
    <location>
        <begin position="167"/>
        <end position="179"/>
    </location>
</feature>